<feature type="transmembrane region" description="Helical" evidence="10">
    <location>
        <begin position="101"/>
        <end position="120"/>
    </location>
</feature>
<dbReference type="Gene3D" id="3.10.580.10">
    <property type="entry name" value="CBS-domain"/>
    <property type="match status" value="1"/>
</dbReference>
<keyword evidence="8 10" id="KW-0472">Membrane</keyword>
<feature type="transmembrane region" description="Helical" evidence="10">
    <location>
        <begin position="126"/>
        <end position="149"/>
    </location>
</feature>
<dbReference type="GO" id="GO:0050660">
    <property type="term" value="F:flavin adenine dinucleotide binding"/>
    <property type="evidence" value="ECO:0007669"/>
    <property type="project" value="InterPro"/>
</dbReference>
<dbReference type="OrthoDB" id="9798188at2"/>
<dbReference type="InterPro" id="IPR036318">
    <property type="entry name" value="FAD-bd_PCMH-like_sf"/>
</dbReference>
<dbReference type="InterPro" id="IPR016169">
    <property type="entry name" value="FAD-bd_PCMH_sub2"/>
</dbReference>
<dbReference type="InterPro" id="IPR046342">
    <property type="entry name" value="CBS_dom_sf"/>
</dbReference>
<dbReference type="InterPro" id="IPR002550">
    <property type="entry name" value="CNNM"/>
</dbReference>
<proteinExistence type="inferred from homology"/>
<keyword evidence="7 9" id="KW-0129">CBS domain</keyword>
<sequence>MAVLPPLAAGSMLLALCLASWAAQSLRSFSRSRLAELCEKRNRSERFSSILKEHERIERNFVGITLLLAAGSSVLISQWLGFSKEWDLGDAWTQTMIVFRWATLLIAILLFGGLIPWTLSRVAGEWYLFQTWPCMLAIGKVMTPFRIVADRFDRIVHRIVGHPDPDPSNPASIIADELKSMVDEGQREGVIESGAGSMIGKVMELGDEDVSSIMTPRTEMVVLSADASYEQARQAFAEGGHSRLPAIKDSIDDIVGILYAKDLLQNLNGQDGEHSIRTLLREPVFVPENTGINSLLEQMQKGGVHIVVVVDEYGGVAGLATLEDVLEEIVGDILDEYDDEEREAESVVRVDEKTLDIEAKMHIDDINEQFDLGLPEDGDFDTLGGFVYDQLGKVPSAGEEFTWNDLNVSILDADPRRVLNVRIRDERSSVPTNGRA</sequence>
<protein>
    <submittedName>
        <fullName evidence="12">Magnesium and cobalt efflux protein CorC</fullName>
    </submittedName>
</protein>
<evidence type="ECO:0000256" key="8">
    <source>
        <dbReference type="ARBA" id="ARBA00023136"/>
    </source>
</evidence>
<dbReference type="Gene3D" id="3.30.465.10">
    <property type="match status" value="1"/>
</dbReference>
<evidence type="ECO:0000256" key="3">
    <source>
        <dbReference type="ARBA" id="ARBA00022475"/>
    </source>
</evidence>
<dbReference type="PROSITE" id="PS51371">
    <property type="entry name" value="CBS"/>
    <property type="match status" value="2"/>
</dbReference>
<gene>
    <name evidence="12" type="primary">corC</name>
    <name evidence="12" type="ORF">V22_32420</name>
</gene>
<dbReference type="RefSeq" id="WP_145264702.1">
    <property type="nucleotide sequence ID" value="NZ_CP036316.1"/>
</dbReference>
<evidence type="ECO:0000256" key="9">
    <source>
        <dbReference type="PROSITE-ProRule" id="PRU00703"/>
    </source>
</evidence>
<dbReference type="SUPFAM" id="SSF54631">
    <property type="entry name" value="CBS-domain pair"/>
    <property type="match status" value="1"/>
</dbReference>
<comment type="similarity">
    <text evidence="2">Belongs to the UPF0053 family.</text>
</comment>
<dbReference type="EMBL" id="CP036316">
    <property type="protein sequence ID" value="QDT65978.1"/>
    <property type="molecule type" value="Genomic_DNA"/>
</dbReference>
<evidence type="ECO:0000256" key="6">
    <source>
        <dbReference type="ARBA" id="ARBA00022989"/>
    </source>
</evidence>
<dbReference type="GO" id="GO:0005886">
    <property type="term" value="C:plasma membrane"/>
    <property type="evidence" value="ECO:0007669"/>
    <property type="project" value="UniProtKB-SubCell"/>
</dbReference>
<evidence type="ECO:0000256" key="10">
    <source>
        <dbReference type="SAM" id="Phobius"/>
    </source>
</evidence>
<name>A0A517TC83_9PLAN</name>
<dbReference type="Pfam" id="PF00571">
    <property type="entry name" value="CBS"/>
    <property type="match status" value="2"/>
</dbReference>
<evidence type="ECO:0000256" key="7">
    <source>
        <dbReference type="ARBA" id="ARBA00023122"/>
    </source>
</evidence>
<keyword evidence="5" id="KW-0677">Repeat</keyword>
<feature type="domain" description="CBS" evidence="11">
    <location>
        <begin position="214"/>
        <end position="276"/>
    </location>
</feature>
<dbReference type="KEGG" id="chya:V22_32420"/>
<evidence type="ECO:0000256" key="2">
    <source>
        <dbReference type="ARBA" id="ARBA00006337"/>
    </source>
</evidence>
<evidence type="ECO:0000313" key="13">
    <source>
        <dbReference type="Proteomes" id="UP000319976"/>
    </source>
</evidence>
<dbReference type="FunFam" id="3.10.580.10:FF:000002">
    <property type="entry name" value="Magnesium/cobalt efflux protein CorC"/>
    <property type="match status" value="1"/>
</dbReference>
<feature type="transmembrane region" description="Helical" evidence="10">
    <location>
        <begin position="61"/>
        <end position="80"/>
    </location>
</feature>
<evidence type="ECO:0000256" key="1">
    <source>
        <dbReference type="ARBA" id="ARBA00004651"/>
    </source>
</evidence>
<dbReference type="InterPro" id="IPR044751">
    <property type="entry name" value="Ion_transp-like_CBS"/>
</dbReference>
<dbReference type="InterPro" id="IPR000644">
    <property type="entry name" value="CBS_dom"/>
</dbReference>
<evidence type="ECO:0000256" key="5">
    <source>
        <dbReference type="ARBA" id="ARBA00022737"/>
    </source>
</evidence>
<evidence type="ECO:0000256" key="4">
    <source>
        <dbReference type="ARBA" id="ARBA00022692"/>
    </source>
</evidence>
<evidence type="ECO:0000313" key="12">
    <source>
        <dbReference type="EMBL" id="QDT65978.1"/>
    </source>
</evidence>
<dbReference type="PANTHER" id="PTHR22777">
    <property type="entry name" value="HEMOLYSIN-RELATED"/>
    <property type="match status" value="1"/>
</dbReference>
<organism evidence="12 13">
    <name type="scientific">Calycomorphotria hydatis</name>
    <dbReference type="NCBI Taxonomy" id="2528027"/>
    <lineage>
        <taxon>Bacteria</taxon>
        <taxon>Pseudomonadati</taxon>
        <taxon>Planctomycetota</taxon>
        <taxon>Planctomycetia</taxon>
        <taxon>Planctomycetales</taxon>
        <taxon>Planctomycetaceae</taxon>
        <taxon>Calycomorphotria</taxon>
    </lineage>
</organism>
<reference evidence="12 13" key="1">
    <citation type="submission" date="2019-02" db="EMBL/GenBank/DDBJ databases">
        <title>Deep-cultivation of Planctomycetes and their phenomic and genomic characterization uncovers novel biology.</title>
        <authorList>
            <person name="Wiegand S."/>
            <person name="Jogler M."/>
            <person name="Boedeker C."/>
            <person name="Pinto D."/>
            <person name="Vollmers J."/>
            <person name="Rivas-Marin E."/>
            <person name="Kohn T."/>
            <person name="Peeters S.H."/>
            <person name="Heuer A."/>
            <person name="Rast P."/>
            <person name="Oberbeckmann S."/>
            <person name="Bunk B."/>
            <person name="Jeske O."/>
            <person name="Meyerdierks A."/>
            <person name="Storesund J.E."/>
            <person name="Kallscheuer N."/>
            <person name="Luecker S."/>
            <person name="Lage O.M."/>
            <person name="Pohl T."/>
            <person name="Merkel B.J."/>
            <person name="Hornburger P."/>
            <person name="Mueller R.-W."/>
            <person name="Bruemmer F."/>
            <person name="Labrenz M."/>
            <person name="Spormann A.M."/>
            <person name="Op den Camp H."/>
            <person name="Overmann J."/>
            <person name="Amann R."/>
            <person name="Jetten M.S.M."/>
            <person name="Mascher T."/>
            <person name="Medema M.H."/>
            <person name="Devos D.P."/>
            <person name="Kaster A.-K."/>
            <person name="Ovreas L."/>
            <person name="Rohde M."/>
            <person name="Galperin M.Y."/>
            <person name="Jogler C."/>
        </authorList>
    </citation>
    <scope>NUCLEOTIDE SEQUENCE [LARGE SCALE GENOMIC DNA]</scope>
    <source>
        <strain evidence="12 13">V22</strain>
    </source>
</reference>
<keyword evidence="13" id="KW-1185">Reference proteome</keyword>
<keyword evidence="3" id="KW-1003">Cell membrane</keyword>
<dbReference type="CDD" id="cd04590">
    <property type="entry name" value="CBS_pair_CorC_HlyC_assoc"/>
    <property type="match status" value="1"/>
</dbReference>
<keyword evidence="4 10" id="KW-0812">Transmembrane</keyword>
<dbReference type="SMART" id="SM01091">
    <property type="entry name" value="CorC_HlyC"/>
    <property type="match status" value="1"/>
</dbReference>
<dbReference type="Pfam" id="PF03471">
    <property type="entry name" value="CorC_HlyC"/>
    <property type="match status" value="1"/>
</dbReference>
<dbReference type="SUPFAM" id="SSF56176">
    <property type="entry name" value="FAD-binding/transporter-associated domain-like"/>
    <property type="match status" value="1"/>
</dbReference>
<dbReference type="PANTHER" id="PTHR22777:SF32">
    <property type="entry name" value="UPF0053 INNER MEMBRANE PROTEIN YFJD"/>
    <property type="match status" value="1"/>
</dbReference>
<dbReference type="SMART" id="SM00116">
    <property type="entry name" value="CBS"/>
    <property type="match status" value="2"/>
</dbReference>
<dbReference type="AlphaFoldDB" id="A0A517TC83"/>
<evidence type="ECO:0000259" key="11">
    <source>
        <dbReference type="PROSITE" id="PS51371"/>
    </source>
</evidence>
<accession>A0A517TC83</accession>
<feature type="domain" description="CBS" evidence="11">
    <location>
        <begin position="279"/>
        <end position="336"/>
    </location>
</feature>
<dbReference type="Pfam" id="PF01595">
    <property type="entry name" value="CNNM"/>
    <property type="match status" value="1"/>
</dbReference>
<dbReference type="InterPro" id="IPR005170">
    <property type="entry name" value="Transptr-assoc_dom"/>
</dbReference>
<comment type="subcellular location">
    <subcellularLocation>
        <location evidence="1">Cell membrane</location>
        <topology evidence="1">Multi-pass membrane protein</topology>
    </subcellularLocation>
</comment>
<keyword evidence="6 10" id="KW-1133">Transmembrane helix</keyword>
<dbReference type="Proteomes" id="UP000319976">
    <property type="component" value="Chromosome"/>
</dbReference>